<dbReference type="Pfam" id="PF05069">
    <property type="entry name" value="Phage_tail_S"/>
    <property type="match status" value="1"/>
</dbReference>
<gene>
    <name evidence="1" type="ORF">NWI01_01820</name>
</gene>
<dbReference type="OrthoDB" id="2081253at2"/>
<name>A0A4Y3W8G7_NITWI</name>
<organism evidence="1 2">
    <name type="scientific">Nitrobacter winogradskyi</name>
    <name type="common">Nitrobacter agilis</name>
    <dbReference type="NCBI Taxonomy" id="913"/>
    <lineage>
        <taxon>Bacteria</taxon>
        <taxon>Pseudomonadati</taxon>
        <taxon>Pseudomonadota</taxon>
        <taxon>Alphaproteobacteria</taxon>
        <taxon>Hyphomicrobiales</taxon>
        <taxon>Nitrobacteraceae</taxon>
        <taxon>Nitrobacter</taxon>
    </lineage>
</organism>
<dbReference type="NCBIfam" id="TIGR01635">
    <property type="entry name" value="tail_comp_S"/>
    <property type="match status" value="1"/>
</dbReference>
<protein>
    <submittedName>
        <fullName evidence="1">Virion morphogenesis protein</fullName>
    </submittedName>
</protein>
<dbReference type="EMBL" id="BJNF01000002">
    <property type="protein sequence ID" value="GEC14290.1"/>
    <property type="molecule type" value="Genomic_DNA"/>
</dbReference>
<dbReference type="InterPro" id="IPR006522">
    <property type="entry name" value="Phage_virion_morphogenesis"/>
</dbReference>
<accession>A0A4Y3W8G7</accession>
<dbReference type="RefSeq" id="WP_141381861.1">
    <property type="nucleotide sequence ID" value="NZ_BJNF01000002.1"/>
</dbReference>
<sequence>MAGARITVDLSGHEEALAELAGYTRRASDKRGLFANIGMSLVTSTQMRFERGVGPDGSPWPPSIRALATGGKTLVETARLMRSITYVAAINGLEVGTNAIYAAIHQFGGVIQQAARTAVLHFKVNKKTGRSRFAKPSKADRARKAKIGARAIRMPARPFIGLDDDDSREIIQIAEEWIAGAGAQP</sequence>
<dbReference type="AlphaFoldDB" id="A0A4Y3W8G7"/>
<evidence type="ECO:0000313" key="1">
    <source>
        <dbReference type="EMBL" id="GEC14290.1"/>
    </source>
</evidence>
<comment type="caution">
    <text evidence="1">The sequence shown here is derived from an EMBL/GenBank/DDBJ whole genome shotgun (WGS) entry which is preliminary data.</text>
</comment>
<dbReference type="Proteomes" id="UP000318825">
    <property type="component" value="Unassembled WGS sequence"/>
</dbReference>
<evidence type="ECO:0000313" key="2">
    <source>
        <dbReference type="Proteomes" id="UP000318825"/>
    </source>
</evidence>
<reference evidence="1 2" key="1">
    <citation type="submission" date="2019-06" db="EMBL/GenBank/DDBJ databases">
        <title>Whole genome shotgun sequence of Nitrobacter winogradskyi NBRC 14297.</title>
        <authorList>
            <person name="Hosoyama A."/>
            <person name="Uohara A."/>
            <person name="Ohji S."/>
            <person name="Ichikawa N."/>
        </authorList>
    </citation>
    <scope>NUCLEOTIDE SEQUENCE [LARGE SCALE GENOMIC DNA]</scope>
    <source>
        <strain evidence="1 2">NBRC 14297</strain>
    </source>
</reference>
<proteinExistence type="predicted"/>